<reference evidence="4 5" key="1">
    <citation type="submission" date="2016-05" db="EMBL/GenBank/DDBJ databases">
        <title>Complete genome sequence of Rathayibacter tritici NCPPB 1953.</title>
        <authorList>
            <person name="Park J."/>
            <person name="Lee H.-H."/>
            <person name="Lee S.-W."/>
            <person name="Seo Y.-S."/>
        </authorList>
    </citation>
    <scope>NUCLEOTIDE SEQUENCE [LARGE SCALE GENOMIC DNA]</scope>
    <source>
        <strain evidence="4 5">NCPPB 1953</strain>
    </source>
</reference>
<evidence type="ECO:0000256" key="1">
    <source>
        <dbReference type="ARBA" id="ARBA00022676"/>
    </source>
</evidence>
<dbReference type="Gene3D" id="3.40.50.2000">
    <property type="entry name" value="Glycogen Phosphorylase B"/>
    <property type="match status" value="2"/>
</dbReference>
<evidence type="ECO:0000313" key="4">
    <source>
        <dbReference type="EMBL" id="AND16872.1"/>
    </source>
</evidence>
<dbReference type="Proteomes" id="UP000077071">
    <property type="component" value="Chromosome"/>
</dbReference>
<sequence>MKALPVKALYLSGAPRLSTKPSTESLGPRSHILGVINGLEHSGVDVERFIVGDAMPEAVHGQGSESRMSGSRLSIVATDLFRLVSRVRSRFQLQRRVAGSRADFAYERYALFQELGSLARRVTGAVWVLEVNALLAVEATSERRATTSRALAEWMEGRTLRRADLIVAVTDALAEQLIARYGIPRERILVVANGVDHTVHRPAEVVAGSGTPRIGFLGTLYPWQNVSALIELLASEELGEVHLDIAGDGPVRADLERQVRELGLADRVTFRGRVHPDDVPAFLADVDLCFAGHSSANGSYFSPLKLWEYLAAGKPVVASRHDVTADLQRGGYPVVCYDSSGEEDLRSVLTHSVRSLPELSRLAADRQRDVWAEHSWARRVETIVTSVKETV</sequence>
<keyword evidence="5" id="KW-1185">Reference proteome</keyword>
<protein>
    <submittedName>
        <fullName evidence="4">Group 1 glycosyl transferase</fullName>
    </submittedName>
</protein>
<dbReference type="EMBL" id="CP015515">
    <property type="protein sequence ID" value="AND16872.1"/>
    <property type="molecule type" value="Genomic_DNA"/>
</dbReference>
<evidence type="ECO:0000259" key="3">
    <source>
        <dbReference type="Pfam" id="PF13579"/>
    </source>
</evidence>
<dbReference type="InterPro" id="IPR028098">
    <property type="entry name" value="Glyco_trans_4-like_N"/>
</dbReference>
<dbReference type="AlphaFoldDB" id="A0A160KSY2"/>
<dbReference type="PANTHER" id="PTHR12526">
    <property type="entry name" value="GLYCOSYLTRANSFERASE"/>
    <property type="match status" value="1"/>
</dbReference>
<evidence type="ECO:0000313" key="5">
    <source>
        <dbReference type="Proteomes" id="UP000077071"/>
    </source>
</evidence>
<dbReference type="STRING" id="33888.A6122_1741"/>
<gene>
    <name evidence="4" type="ORF">A6122_1741</name>
</gene>
<name>A0A160KSY2_9MICO</name>
<feature type="domain" description="Glycosyltransferase subfamily 4-like N-terminal" evidence="3">
    <location>
        <begin position="27"/>
        <end position="194"/>
    </location>
</feature>
<evidence type="ECO:0000256" key="2">
    <source>
        <dbReference type="ARBA" id="ARBA00022679"/>
    </source>
</evidence>
<dbReference type="Pfam" id="PF13579">
    <property type="entry name" value="Glyco_trans_4_4"/>
    <property type="match status" value="1"/>
</dbReference>
<dbReference type="Pfam" id="PF13692">
    <property type="entry name" value="Glyco_trans_1_4"/>
    <property type="match status" value="1"/>
</dbReference>
<dbReference type="CDD" id="cd03801">
    <property type="entry name" value="GT4_PimA-like"/>
    <property type="match status" value="1"/>
</dbReference>
<dbReference type="PATRIC" id="fig|33888.3.peg.1919"/>
<organism evidence="4 5">
    <name type="scientific">Rathayibacter tritici</name>
    <dbReference type="NCBI Taxonomy" id="33888"/>
    <lineage>
        <taxon>Bacteria</taxon>
        <taxon>Bacillati</taxon>
        <taxon>Actinomycetota</taxon>
        <taxon>Actinomycetes</taxon>
        <taxon>Micrococcales</taxon>
        <taxon>Microbacteriaceae</taxon>
        <taxon>Rathayibacter</taxon>
    </lineage>
</organism>
<proteinExistence type="predicted"/>
<keyword evidence="2 4" id="KW-0808">Transferase</keyword>
<dbReference type="KEGG" id="rtn:A6122_1741"/>
<keyword evidence="1" id="KW-0328">Glycosyltransferase</keyword>
<dbReference type="SUPFAM" id="SSF53756">
    <property type="entry name" value="UDP-Glycosyltransferase/glycogen phosphorylase"/>
    <property type="match status" value="1"/>
</dbReference>
<accession>A0A160KSY2</accession>
<dbReference type="GO" id="GO:0016757">
    <property type="term" value="F:glycosyltransferase activity"/>
    <property type="evidence" value="ECO:0007669"/>
    <property type="project" value="UniProtKB-KW"/>
</dbReference>